<evidence type="ECO:0000313" key="16">
    <source>
        <dbReference type="Proteomes" id="UP000006729"/>
    </source>
</evidence>
<dbReference type="SUPFAM" id="SSF56112">
    <property type="entry name" value="Protein kinase-like (PK-like)"/>
    <property type="match status" value="1"/>
</dbReference>
<dbReference type="Gene3D" id="3.30.200.20">
    <property type="entry name" value="Phosphorylase Kinase, domain 1"/>
    <property type="match status" value="1"/>
</dbReference>
<dbReference type="InterPro" id="IPR045274">
    <property type="entry name" value="WAK-like"/>
</dbReference>
<keyword evidence="16" id="KW-1185">Reference proteome</keyword>
<evidence type="ECO:0000256" key="8">
    <source>
        <dbReference type="ARBA" id="ARBA00022840"/>
    </source>
</evidence>
<evidence type="ECO:0000256" key="3">
    <source>
        <dbReference type="ARBA" id="ARBA00022679"/>
    </source>
</evidence>
<dbReference type="InterPro" id="IPR008271">
    <property type="entry name" value="Ser/Thr_kinase_AS"/>
</dbReference>
<keyword evidence="11" id="KW-1015">Disulfide bond</keyword>
<dbReference type="SMART" id="SM00220">
    <property type="entry name" value="S_TKc"/>
    <property type="match status" value="1"/>
</dbReference>
<dbReference type="STRING" id="3694.U7DXY0"/>
<comment type="catalytic activity">
    <reaction evidence="13">
        <text>L-seryl-[protein] + ATP = O-phospho-L-seryl-[protein] + ADP + H(+)</text>
        <dbReference type="Rhea" id="RHEA:17989"/>
        <dbReference type="Rhea" id="RHEA-COMP:9863"/>
        <dbReference type="Rhea" id="RHEA-COMP:11604"/>
        <dbReference type="ChEBI" id="CHEBI:15378"/>
        <dbReference type="ChEBI" id="CHEBI:29999"/>
        <dbReference type="ChEBI" id="CHEBI:30616"/>
        <dbReference type="ChEBI" id="CHEBI:83421"/>
        <dbReference type="ChEBI" id="CHEBI:456216"/>
    </reaction>
</comment>
<keyword evidence="10" id="KW-0472">Membrane</keyword>
<dbReference type="CDD" id="cd14066">
    <property type="entry name" value="STKc_IRAK"/>
    <property type="match status" value="1"/>
</dbReference>
<dbReference type="PANTHER" id="PTHR27005">
    <property type="entry name" value="WALL-ASSOCIATED RECEPTOR KINASE-LIKE 21"/>
    <property type="match status" value="1"/>
</dbReference>
<keyword evidence="5" id="KW-0732">Signal</keyword>
<evidence type="ECO:0000256" key="4">
    <source>
        <dbReference type="ARBA" id="ARBA00022692"/>
    </source>
</evidence>
<comment type="subcellular location">
    <subcellularLocation>
        <location evidence="1">Membrane</location>
        <topology evidence="1">Single-pass type I membrane protein</topology>
    </subcellularLocation>
</comment>
<evidence type="ECO:0000256" key="1">
    <source>
        <dbReference type="ARBA" id="ARBA00004479"/>
    </source>
</evidence>
<protein>
    <submittedName>
        <fullName evidence="15">Uncharacterized protein</fullName>
    </submittedName>
</protein>
<keyword evidence="6" id="KW-0547">Nucleotide-binding</keyword>
<dbReference type="FunFam" id="3.30.200.20:FF:000043">
    <property type="entry name" value="Wall-associated receptor kinase 2"/>
    <property type="match status" value="1"/>
</dbReference>
<evidence type="ECO:0000256" key="13">
    <source>
        <dbReference type="ARBA" id="ARBA00047558"/>
    </source>
</evidence>
<dbReference type="Gene3D" id="1.10.510.10">
    <property type="entry name" value="Transferase(Phosphotransferase) domain 1"/>
    <property type="match status" value="1"/>
</dbReference>
<keyword evidence="4" id="KW-0812">Transmembrane</keyword>
<evidence type="ECO:0000256" key="10">
    <source>
        <dbReference type="ARBA" id="ARBA00023136"/>
    </source>
</evidence>
<proteinExistence type="predicted"/>
<dbReference type="SMR" id="U7DXY0"/>
<accession>U7DXY0</accession>
<reference evidence="15 16" key="1">
    <citation type="journal article" date="2006" name="Science">
        <title>The genome of black cottonwood, Populus trichocarpa (Torr. &amp; Gray).</title>
        <authorList>
            <person name="Tuskan G.A."/>
            <person name="Difazio S."/>
            <person name="Jansson S."/>
            <person name="Bohlmann J."/>
            <person name="Grigoriev I."/>
            <person name="Hellsten U."/>
            <person name="Putnam N."/>
            <person name="Ralph S."/>
            <person name="Rombauts S."/>
            <person name="Salamov A."/>
            <person name="Schein J."/>
            <person name="Sterck L."/>
            <person name="Aerts A."/>
            <person name="Bhalerao R.R."/>
            <person name="Bhalerao R.P."/>
            <person name="Blaudez D."/>
            <person name="Boerjan W."/>
            <person name="Brun A."/>
            <person name="Brunner A."/>
            <person name="Busov V."/>
            <person name="Campbell M."/>
            <person name="Carlson J."/>
            <person name="Chalot M."/>
            <person name="Chapman J."/>
            <person name="Chen G.L."/>
            <person name="Cooper D."/>
            <person name="Coutinho P.M."/>
            <person name="Couturier J."/>
            <person name="Covert S."/>
            <person name="Cronk Q."/>
            <person name="Cunningham R."/>
            <person name="Davis J."/>
            <person name="Degroeve S."/>
            <person name="Dejardin A."/>
            <person name="Depamphilis C."/>
            <person name="Detter J."/>
            <person name="Dirks B."/>
            <person name="Dubchak I."/>
            <person name="Duplessis S."/>
            <person name="Ehlting J."/>
            <person name="Ellis B."/>
            <person name="Gendler K."/>
            <person name="Goodstein D."/>
            <person name="Gribskov M."/>
            <person name="Grimwood J."/>
            <person name="Groover A."/>
            <person name="Gunter L."/>
            <person name="Hamberger B."/>
            <person name="Heinze B."/>
            <person name="Helariutta Y."/>
            <person name="Henrissat B."/>
            <person name="Holligan D."/>
            <person name="Holt R."/>
            <person name="Huang W."/>
            <person name="Islam-Faridi N."/>
            <person name="Jones S."/>
            <person name="Jones-Rhoades M."/>
            <person name="Jorgensen R."/>
            <person name="Joshi C."/>
            <person name="Kangasjarvi J."/>
            <person name="Karlsson J."/>
            <person name="Kelleher C."/>
            <person name="Kirkpatrick R."/>
            <person name="Kirst M."/>
            <person name="Kohler A."/>
            <person name="Kalluri U."/>
            <person name="Larimer F."/>
            <person name="Leebens-Mack J."/>
            <person name="Leple J.C."/>
            <person name="Locascio P."/>
            <person name="Lou Y."/>
            <person name="Lucas S."/>
            <person name="Martin F."/>
            <person name="Montanini B."/>
            <person name="Napoli C."/>
            <person name="Nelson D.R."/>
            <person name="Nelson C."/>
            <person name="Nieminen K."/>
            <person name="Nilsson O."/>
            <person name="Pereda V."/>
            <person name="Peter G."/>
            <person name="Philippe R."/>
            <person name="Pilate G."/>
            <person name="Poliakov A."/>
            <person name="Razumovskaya J."/>
            <person name="Richardson P."/>
            <person name="Rinaldi C."/>
            <person name="Ritland K."/>
            <person name="Rouze P."/>
            <person name="Ryaboy D."/>
            <person name="Schmutz J."/>
            <person name="Schrader J."/>
            <person name="Segerman B."/>
            <person name="Shin H."/>
            <person name="Siddiqui A."/>
            <person name="Sterky F."/>
            <person name="Terry A."/>
            <person name="Tsai C.J."/>
            <person name="Uberbacher E."/>
            <person name="Unneberg P."/>
            <person name="Vahala J."/>
            <person name="Wall K."/>
            <person name="Wessler S."/>
            <person name="Yang G."/>
            <person name="Yin T."/>
            <person name="Douglas C."/>
            <person name="Marra M."/>
            <person name="Sandberg G."/>
            <person name="Van de Peer Y."/>
            <person name="Rokhsar D."/>
        </authorList>
    </citation>
    <scope>NUCLEOTIDE SEQUENCE [LARGE SCALE GENOMIC DNA]</scope>
    <source>
        <strain evidence="16">cv. Nisqually</strain>
    </source>
</reference>
<evidence type="ECO:0000256" key="9">
    <source>
        <dbReference type="ARBA" id="ARBA00022989"/>
    </source>
</evidence>
<dbReference type="GO" id="GO:0005886">
    <property type="term" value="C:plasma membrane"/>
    <property type="evidence" value="ECO:0000318"/>
    <property type="project" value="GO_Central"/>
</dbReference>
<dbReference type="GO" id="GO:0030247">
    <property type="term" value="F:polysaccharide binding"/>
    <property type="evidence" value="ECO:0007669"/>
    <property type="project" value="InterPro"/>
</dbReference>
<keyword evidence="2" id="KW-0723">Serine/threonine-protein kinase</keyword>
<dbReference type="PROSITE" id="PS00108">
    <property type="entry name" value="PROTEIN_KINASE_ST"/>
    <property type="match status" value="1"/>
</dbReference>
<dbReference type="eggNOG" id="ENOG502RMXX">
    <property type="taxonomic scope" value="Eukaryota"/>
</dbReference>
<dbReference type="InterPro" id="IPR001245">
    <property type="entry name" value="Ser-Thr/Tyr_kinase_cat_dom"/>
</dbReference>
<gene>
    <name evidence="15" type="ORF">POPTR_003G185800</name>
</gene>
<evidence type="ECO:0000313" key="15">
    <source>
        <dbReference type="EMBL" id="PNT46335.1"/>
    </source>
</evidence>
<sequence length="912" mass="101918">MEKMVSKLVFKMTLLMLMFQLAKAAAPVAKFGCPDRCGDITIPYPFGTGKDCYKDEWFAVECNKTTNPPRAFISRIKMEVLNISVKTATATVKSPVISFNCTGRKDGGSLDLTGSPFVFSYFRNVFIAVGCDTQVLMSGIEPQVLGCVPTCGNQQSTNVWLQENNMCSGQNCCQASIPSLLQVFKPTLVSTNVDQGREACKLAVLVNTTWFASNISDPFALQHKDYVPANLGWVMNISDSDISIYCNTYYNESFKSECACRRGFEGNPYLELGCKDLCVAVNNAVVGSVIFILVLLFGLWWIYKLVKKRQNKELKKKFFKRNGGLLLQQQLSTSDGSVQKTKIYSSKELEVATDGFNVSRILGEGGQGTVYKGMLTDGRIIAVKKSKVIDEENLEEFINEVFILSQINHRNVVKLLGCCLETEVPILVYEFISNGNLYKYIHVQNDDFLLSWEMRLRIAIEVAGALSYLHSAASIPIYHRDIKSTNILLDEKYRAIISDFGSSRSIAIDQTHLTTHVQGTFGYLDPEYFQSSQFTEKSDVYSFGVVLVELLSGQKPIFSASPTESRSLATHFIMLMEDNRLFDILDARVKQHCHNEEVVAVGNLARKCLNLNGKNRPTMKEVTTELERQQRQHRLVWPAKPNCSDHCGNISIPYPFGIGKDCYMAESFDVECDETSKPPRAFLRSIKMELVNITLEGGAVVNGPVISVHSSGRQEGVPVNLEGTPFLFSYTNYFIAVGCNTRASLWTKNGSTEHVGCDSICSNGSSISNIQLENGACSGKDCCQGMYWPPSLQVFNSTFELIEGKQGSDGRKVLAFLADMNWFDSKMKNPQEINKLPSTVPMSLGWILNNNSWTYNKDTMDCYVTRINSTTNMTAGRCSCSEGYEGKPYLQCRGNFSHTKIYYPFFSYYSCC</sequence>
<dbReference type="HOGENOM" id="CLU_000288_43_5_1"/>
<keyword evidence="7" id="KW-0418">Kinase</keyword>
<evidence type="ECO:0000256" key="7">
    <source>
        <dbReference type="ARBA" id="ARBA00022777"/>
    </source>
</evidence>
<organism evidence="15 16">
    <name type="scientific">Populus trichocarpa</name>
    <name type="common">Western balsam poplar</name>
    <name type="synonym">Populus balsamifera subsp. trichocarpa</name>
    <dbReference type="NCBI Taxonomy" id="3694"/>
    <lineage>
        <taxon>Eukaryota</taxon>
        <taxon>Viridiplantae</taxon>
        <taxon>Streptophyta</taxon>
        <taxon>Embryophyta</taxon>
        <taxon>Tracheophyta</taxon>
        <taxon>Spermatophyta</taxon>
        <taxon>Magnoliopsida</taxon>
        <taxon>eudicotyledons</taxon>
        <taxon>Gunneridae</taxon>
        <taxon>Pentapetalae</taxon>
        <taxon>rosids</taxon>
        <taxon>fabids</taxon>
        <taxon>Malpighiales</taxon>
        <taxon>Salicaceae</taxon>
        <taxon>Saliceae</taxon>
        <taxon>Populus</taxon>
    </lineage>
</organism>
<dbReference type="GO" id="GO:0005524">
    <property type="term" value="F:ATP binding"/>
    <property type="evidence" value="ECO:0007669"/>
    <property type="project" value="UniProtKB-KW"/>
</dbReference>
<dbReference type="Proteomes" id="UP000006729">
    <property type="component" value="Chromosome 3"/>
</dbReference>
<dbReference type="AlphaFoldDB" id="U7DXY0"/>
<dbReference type="Pfam" id="PF08488">
    <property type="entry name" value="WAK"/>
    <property type="match status" value="2"/>
</dbReference>
<evidence type="ECO:0000256" key="5">
    <source>
        <dbReference type="ARBA" id="ARBA00022729"/>
    </source>
</evidence>
<evidence type="ECO:0000256" key="12">
    <source>
        <dbReference type="ARBA" id="ARBA00023180"/>
    </source>
</evidence>
<dbReference type="FunFam" id="1.10.510.10:FF:000084">
    <property type="entry name" value="Wall-associated receptor kinase 2"/>
    <property type="match status" value="1"/>
</dbReference>
<dbReference type="InterPro" id="IPR011009">
    <property type="entry name" value="Kinase-like_dom_sf"/>
</dbReference>
<name>U7DXY0_POPTR</name>
<evidence type="ECO:0000256" key="14">
    <source>
        <dbReference type="ARBA" id="ARBA00047951"/>
    </source>
</evidence>
<comment type="catalytic activity">
    <reaction evidence="14">
        <text>L-threonyl-[protein] + ATP = O-phospho-L-threonyl-[protein] + ADP + H(+)</text>
        <dbReference type="Rhea" id="RHEA:46608"/>
        <dbReference type="Rhea" id="RHEA-COMP:11060"/>
        <dbReference type="Rhea" id="RHEA-COMP:11605"/>
        <dbReference type="ChEBI" id="CHEBI:15378"/>
        <dbReference type="ChEBI" id="CHEBI:30013"/>
        <dbReference type="ChEBI" id="CHEBI:30616"/>
        <dbReference type="ChEBI" id="CHEBI:61977"/>
        <dbReference type="ChEBI" id="CHEBI:456216"/>
    </reaction>
</comment>
<keyword evidence="3" id="KW-0808">Transferase</keyword>
<dbReference type="InParanoid" id="U7DXY0"/>
<dbReference type="InterPro" id="IPR025287">
    <property type="entry name" value="WAK_GUB"/>
</dbReference>
<dbReference type="InterPro" id="IPR000719">
    <property type="entry name" value="Prot_kinase_dom"/>
</dbReference>
<dbReference type="EMBL" id="CM009292">
    <property type="protein sequence ID" value="PNT46335.1"/>
    <property type="molecule type" value="Genomic_DNA"/>
</dbReference>
<dbReference type="Pfam" id="PF07714">
    <property type="entry name" value="PK_Tyr_Ser-Thr"/>
    <property type="match status" value="1"/>
</dbReference>
<keyword evidence="8" id="KW-0067">ATP-binding</keyword>
<keyword evidence="12" id="KW-0325">Glycoprotein</keyword>
<dbReference type="PANTHER" id="PTHR27005:SF335">
    <property type="entry name" value="PROTEIN KINASE DOMAIN-CONTAINING PROTEIN"/>
    <property type="match status" value="1"/>
</dbReference>
<evidence type="ECO:0000256" key="2">
    <source>
        <dbReference type="ARBA" id="ARBA00022527"/>
    </source>
</evidence>
<evidence type="ECO:0000256" key="6">
    <source>
        <dbReference type="ARBA" id="ARBA00022741"/>
    </source>
</evidence>
<dbReference type="InterPro" id="IPR013695">
    <property type="entry name" value="WAK"/>
</dbReference>
<evidence type="ECO:0000256" key="11">
    <source>
        <dbReference type="ARBA" id="ARBA00023157"/>
    </source>
</evidence>
<keyword evidence="9" id="KW-1133">Transmembrane helix</keyword>
<dbReference type="GO" id="GO:0004674">
    <property type="term" value="F:protein serine/threonine kinase activity"/>
    <property type="evidence" value="ECO:0007669"/>
    <property type="project" value="UniProtKB-KW"/>
</dbReference>
<dbReference type="GO" id="GO:0007166">
    <property type="term" value="P:cell surface receptor signaling pathway"/>
    <property type="evidence" value="ECO:0000318"/>
    <property type="project" value="GO_Central"/>
</dbReference>
<dbReference type="PROSITE" id="PS50011">
    <property type="entry name" value="PROTEIN_KINASE_DOM"/>
    <property type="match status" value="1"/>
</dbReference>
<dbReference type="Pfam" id="PF13947">
    <property type="entry name" value="GUB_WAK_bind"/>
    <property type="match status" value="2"/>
</dbReference>